<dbReference type="PANTHER" id="PTHR13170:SF16">
    <property type="entry name" value="PROTEIN O-GLCNACASE"/>
    <property type="match status" value="1"/>
</dbReference>
<feature type="domain" description="N-acetyltransferase" evidence="1">
    <location>
        <begin position="86"/>
        <end position="228"/>
    </location>
</feature>
<dbReference type="InterPro" id="IPR000182">
    <property type="entry name" value="GNAT_dom"/>
</dbReference>
<dbReference type="PROSITE" id="PS51186">
    <property type="entry name" value="GNAT"/>
    <property type="match status" value="1"/>
</dbReference>
<dbReference type="InterPro" id="IPR051822">
    <property type="entry name" value="Glycosyl_Hydrolase_84"/>
</dbReference>
<name>A0A1Y2A296_9PLEO</name>
<evidence type="ECO:0000259" key="1">
    <source>
        <dbReference type="PROSITE" id="PS51186"/>
    </source>
</evidence>
<dbReference type="AlphaFoldDB" id="A0A1Y2A296"/>
<dbReference type="InterPro" id="IPR016181">
    <property type="entry name" value="Acyl_CoA_acyltransferase"/>
</dbReference>
<keyword evidence="2" id="KW-0808">Transferase</keyword>
<dbReference type="Pfam" id="PF00583">
    <property type="entry name" value="Acetyltransf_1"/>
    <property type="match status" value="1"/>
</dbReference>
<dbReference type="PANTHER" id="PTHR13170">
    <property type="entry name" value="O-GLCNACASE"/>
    <property type="match status" value="1"/>
</dbReference>
<reference evidence="2 3" key="1">
    <citation type="submission" date="2016-07" db="EMBL/GenBank/DDBJ databases">
        <title>Pervasive Adenine N6-methylation of Active Genes in Fungi.</title>
        <authorList>
            <consortium name="DOE Joint Genome Institute"/>
            <person name="Mondo S.J."/>
            <person name="Dannebaum R.O."/>
            <person name="Kuo R.C."/>
            <person name="Labutti K."/>
            <person name="Haridas S."/>
            <person name="Kuo A."/>
            <person name="Salamov A."/>
            <person name="Ahrendt S.R."/>
            <person name="Lipzen A."/>
            <person name="Sullivan W."/>
            <person name="Andreopoulos W.B."/>
            <person name="Clum A."/>
            <person name="Lindquist E."/>
            <person name="Daum C."/>
            <person name="Ramamoorthy G.K."/>
            <person name="Gryganskyi A."/>
            <person name="Culley D."/>
            <person name="Magnuson J.K."/>
            <person name="James T.Y."/>
            <person name="O'Malley M.A."/>
            <person name="Stajich J.E."/>
            <person name="Spatafora J.W."/>
            <person name="Visel A."/>
            <person name="Grigoriev I.V."/>
        </authorList>
    </citation>
    <scope>NUCLEOTIDE SEQUENCE [LARGE SCALE GENOMIC DNA]</scope>
    <source>
        <strain evidence="2 3">CBS 115471</strain>
    </source>
</reference>
<dbReference type="CDD" id="cd04301">
    <property type="entry name" value="NAT_SF"/>
    <property type="match status" value="1"/>
</dbReference>
<organism evidence="2 3">
    <name type="scientific">Clohesyomyces aquaticus</name>
    <dbReference type="NCBI Taxonomy" id="1231657"/>
    <lineage>
        <taxon>Eukaryota</taxon>
        <taxon>Fungi</taxon>
        <taxon>Dikarya</taxon>
        <taxon>Ascomycota</taxon>
        <taxon>Pezizomycotina</taxon>
        <taxon>Dothideomycetes</taxon>
        <taxon>Pleosporomycetidae</taxon>
        <taxon>Pleosporales</taxon>
        <taxon>Lindgomycetaceae</taxon>
        <taxon>Clohesyomyces</taxon>
    </lineage>
</organism>
<sequence length="235" mass="26559">MQKATKMAQPFVRQYNPDTDYESMLEVFHECIGDNLKFEPAWTISAYCWCIPYLLLSPSTCFVLDDSNGKAVGYILGVPDTTVFIKRWRQYYIPKLDEAKMPRPDIADDDDEAWALNWEDDPVGSLLKVLWGPERVMGLKGVDELIRNHSGHLHIDILPDFQRRGYGGKLMTALLIKLQDLNAIGCHIVLPAANTDACRFYGRYGFHVYEGSMNDGGTGEPGMLKDGSICLVQKF</sequence>
<keyword evidence="3" id="KW-1185">Reference proteome</keyword>
<dbReference type="GO" id="GO:0009100">
    <property type="term" value="P:glycoprotein metabolic process"/>
    <property type="evidence" value="ECO:0007669"/>
    <property type="project" value="TreeGrafter"/>
</dbReference>
<gene>
    <name evidence="2" type="ORF">BCR34DRAFT_611437</name>
</gene>
<proteinExistence type="predicted"/>
<dbReference type="Gene3D" id="3.40.630.30">
    <property type="match status" value="1"/>
</dbReference>
<dbReference type="GO" id="GO:0016747">
    <property type="term" value="F:acyltransferase activity, transferring groups other than amino-acyl groups"/>
    <property type="evidence" value="ECO:0007669"/>
    <property type="project" value="InterPro"/>
</dbReference>
<evidence type="ECO:0000313" key="3">
    <source>
        <dbReference type="Proteomes" id="UP000193144"/>
    </source>
</evidence>
<dbReference type="STRING" id="1231657.A0A1Y2A296"/>
<dbReference type="OrthoDB" id="64477at2759"/>
<protein>
    <submittedName>
        <fullName evidence="2">Acyl-CoA N-acyltransferase</fullName>
    </submittedName>
</protein>
<dbReference type="Proteomes" id="UP000193144">
    <property type="component" value="Unassembled WGS sequence"/>
</dbReference>
<accession>A0A1Y2A296</accession>
<evidence type="ECO:0000313" key="2">
    <source>
        <dbReference type="EMBL" id="ORY16574.1"/>
    </source>
</evidence>
<dbReference type="EMBL" id="MCFA01000017">
    <property type="protein sequence ID" value="ORY16574.1"/>
    <property type="molecule type" value="Genomic_DNA"/>
</dbReference>
<dbReference type="SUPFAM" id="SSF55729">
    <property type="entry name" value="Acyl-CoA N-acyltransferases (Nat)"/>
    <property type="match status" value="1"/>
</dbReference>
<dbReference type="GO" id="GO:0016231">
    <property type="term" value="F:beta-N-acetylglucosaminidase activity"/>
    <property type="evidence" value="ECO:0007669"/>
    <property type="project" value="TreeGrafter"/>
</dbReference>
<keyword evidence="2" id="KW-0012">Acyltransferase</keyword>
<comment type="caution">
    <text evidence="2">The sequence shown here is derived from an EMBL/GenBank/DDBJ whole genome shotgun (WGS) entry which is preliminary data.</text>
</comment>